<organism evidence="2 3">
    <name type="scientific">Achromobacter animicus</name>
    <dbReference type="NCBI Taxonomy" id="1389935"/>
    <lineage>
        <taxon>Bacteria</taxon>
        <taxon>Pseudomonadati</taxon>
        <taxon>Pseudomonadota</taxon>
        <taxon>Betaproteobacteria</taxon>
        <taxon>Burkholderiales</taxon>
        <taxon>Alcaligenaceae</taxon>
        <taxon>Achromobacter</taxon>
    </lineage>
</organism>
<feature type="region of interest" description="Disordered" evidence="1">
    <location>
        <begin position="1"/>
        <end position="37"/>
    </location>
</feature>
<dbReference type="AlphaFoldDB" id="A0A6S6Z1M2"/>
<feature type="compositionally biased region" description="Basic and acidic residues" evidence="1">
    <location>
        <begin position="13"/>
        <end position="36"/>
    </location>
</feature>
<evidence type="ECO:0000313" key="2">
    <source>
        <dbReference type="EMBL" id="CAB3655693.1"/>
    </source>
</evidence>
<protein>
    <submittedName>
        <fullName evidence="2">Uncharacterized protein</fullName>
    </submittedName>
</protein>
<dbReference type="RefSeq" id="WP_175121370.1">
    <property type="nucleotide sequence ID" value="NZ_CADIJM010000001.1"/>
</dbReference>
<accession>A0A6S6Z1M2</accession>
<evidence type="ECO:0000256" key="1">
    <source>
        <dbReference type="SAM" id="MobiDB-lite"/>
    </source>
</evidence>
<proteinExistence type="predicted"/>
<sequence>MPPSPIASPGAVRTDDARDAYRTERVGAHLRADRVARTPPTPFQRLYAARALPLAADAAQRPRVPADHNLTPPADLLHDDYTAHCLKLAVQAFHAQLARLDARTAAANQAVKDEQTRLEARAEAEHDLGSIDALLLLQSYRNAAGIPAVLAPALPAVTGAPPLTVAPVAAAAKTRGAAEHAGLADNPPRRPRKPIPDDLS</sequence>
<feature type="region of interest" description="Disordered" evidence="1">
    <location>
        <begin position="175"/>
        <end position="200"/>
    </location>
</feature>
<dbReference type="Proteomes" id="UP000494214">
    <property type="component" value="Unassembled WGS sequence"/>
</dbReference>
<gene>
    <name evidence="2" type="ORF">LMG26690_00290</name>
</gene>
<name>A0A6S6Z1M2_9BURK</name>
<reference evidence="2 3" key="1">
    <citation type="submission" date="2020-04" db="EMBL/GenBank/DDBJ databases">
        <authorList>
            <person name="De Canck E."/>
        </authorList>
    </citation>
    <scope>NUCLEOTIDE SEQUENCE [LARGE SCALE GENOMIC DNA]</scope>
    <source>
        <strain evidence="2 3">LMG 26690</strain>
    </source>
</reference>
<evidence type="ECO:0000313" key="3">
    <source>
        <dbReference type="Proteomes" id="UP000494214"/>
    </source>
</evidence>
<keyword evidence="3" id="KW-1185">Reference proteome</keyword>
<dbReference type="EMBL" id="CADIJM010000001">
    <property type="protein sequence ID" value="CAB3655693.1"/>
    <property type="molecule type" value="Genomic_DNA"/>
</dbReference>